<evidence type="ECO:0000256" key="2">
    <source>
        <dbReference type="ARBA" id="ARBA00022636"/>
    </source>
</evidence>
<feature type="transmembrane region" description="Helical" evidence="3">
    <location>
        <begin position="60"/>
        <end position="86"/>
    </location>
</feature>
<keyword evidence="3" id="KW-0472">Membrane</keyword>
<reference evidence="7 8" key="1">
    <citation type="submission" date="2018-12" db="EMBL/GenBank/DDBJ databases">
        <authorList>
            <person name="Li A."/>
            <person name="Zhang M."/>
            <person name="Zhu H."/>
        </authorList>
    </citation>
    <scope>NUCLEOTIDE SEQUENCE [LARGE SCALE GENOMIC DNA]</scope>
    <source>
        <strain evidence="7 8">R04H25</strain>
    </source>
</reference>
<name>A0A451GEL2_9GAMM</name>
<dbReference type="InterPro" id="IPR050706">
    <property type="entry name" value="Cyclic-di-GMP_PDE-like"/>
</dbReference>
<dbReference type="AlphaFoldDB" id="A0A451GEL2"/>
<dbReference type="Proteomes" id="UP000288789">
    <property type="component" value="Unassembled WGS sequence"/>
</dbReference>
<dbReference type="CDD" id="cd01949">
    <property type="entry name" value="GGDEF"/>
    <property type="match status" value="1"/>
</dbReference>
<dbReference type="Gene3D" id="3.30.70.270">
    <property type="match status" value="1"/>
</dbReference>
<evidence type="ECO:0000256" key="3">
    <source>
        <dbReference type="PROSITE-ProRule" id="PRU00244"/>
    </source>
</evidence>
<dbReference type="PANTHER" id="PTHR33121:SF79">
    <property type="entry name" value="CYCLIC DI-GMP PHOSPHODIESTERASE PDED-RELATED"/>
    <property type="match status" value="1"/>
</dbReference>
<dbReference type="OrthoDB" id="1316910at2"/>
<feature type="transmembrane region" description="Helical" evidence="3">
    <location>
        <begin position="92"/>
        <end position="113"/>
    </location>
</feature>
<dbReference type="InterPro" id="IPR043128">
    <property type="entry name" value="Rev_trsase/Diguanyl_cyclase"/>
</dbReference>
<dbReference type="CDD" id="cd01948">
    <property type="entry name" value="EAL"/>
    <property type="match status" value="1"/>
</dbReference>
<gene>
    <name evidence="7" type="ORF">EGC76_04475</name>
</gene>
<feature type="transmembrane region" description="Helical" evidence="3">
    <location>
        <begin position="125"/>
        <end position="151"/>
    </location>
</feature>
<evidence type="ECO:0000259" key="4">
    <source>
        <dbReference type="PROSITE" id="PS50883"/>
    </source>
</evidence>
<dbReference type="GO" id="GO:0016020">
    <property type="term" value="C:membrane"/>
    <property type="evidence" value="ECO:0007669"/>
    <property type="project" value="UniProtKB-UniRule"/>
</dbReference>
<feature type="transmembrane region" description="Helical" evidence="3">
    <location>
        <begin position="27"/>
        <end position="48"/>
    </location>
</feature>
<evidence type="ECO:0000259" key="5">
    <source>
        <dbReference type="PROSITE" id="PS50887"/>
    </source>
</evidence>
<dbReference type="GO" id="GO:0071111">
    <property type="term" value="F:cyclic-guanylate-specific phosphodiesterase activity"/>
    <property type="evidence" value="ECO:0007669"/>
    <property type="project" value="UniProtKB-EC"/>
</dbReference>
<dbReference type="PROSITE" id="PS50887">
    <property type="entry name" value="GGDEF"/>
    <property type="match status" value="1"/>
</dbReference>
<sequence length="710" mass="78849">MTELLKTFLDFGQANQSLVTGEHNLPLVLLSYFVALLGVYTSLLTLTRASSYRQPKFRRIWIFVSACIAGITVWSMHFIGMIAFQIPVAMKHHVGITLVSVLPAIFANWYALATQVKVDAPYQAGLIKTIFAGLVLGLGIGAMHYIGMAAMQFNGVLLYDVRWFMKSIVVALLLGTIAMLTYRAMAQWAQRTELERLFSRLFPAAVIALAISAMHYTAMFAARFYATLNTNGVHQHDEWLAYTIGFAAMLAAVAAVIGTQVDKRIYTQAKSQKAANKIIHNLATQDNLTGLANRQMLLDRLQQLTGYHFALAIFDLDKFKALNNTYGASYGDLMLQQVAKRLRDILTTEASSSSFASRLGGNEFAVILPCPHETDVAASENTVLRLIKDIQKQLEQSYQLGHFTHLSTVSVGITRFSAGSDADTVLGQASLALAHAKNDHHHSGIEIFRTKFAEQATQRINLEHDLRPAIEKQELQLYVQAQVNNDDQVVGAEALLRWQHPKHGFISPAEFIPLAEETGLIIPLGHLIIEQACEILNNWQQQPETQQLTLAVNVSGRQFQQPDFVQGLLAQIKYHGIQPQLLKLEVTESVMVHDVDLVADKMNELQKIGVHFAIDDFGTGYSSMAYLAELPFETLKIDLSFIREMLTQPSMASIVRAMIQLAHSLDLKIIAEGVETQAQRDYLAAHGCDLYQGYLFGRPAPASDFLKSLS</sequence>
<comment type="caution">
    <text evidence="7">The sequence shown here is derived from an EMBL/GenBank/DDBJ whole genome shotgun (WGS) entry which is preliminary data.</text>
</comment>
<protein>
    <recommendedName>
        <fullName evidence="1">cyclic-guanylate-specific phosphodiesterase</fullName>
        <ecNumber evidence="1">3.1.4.52</ecNumber>
    </recommendedName>
</protein>
<feature type="domain" description="EAL" evidence="4">
    <location>
        <begin position="459"/>
        <end position="710"/>
    </location>
</feature>
<dbReference type="EC" id="3.1.4.52" evidence="1"/>
<dbReference type="InterPro" id="IPR000160">
    <property type="entry name" value="GGDEF_dom"/>
</dbReference>
<dbReference type="SMART" id="SM00052">
    <property type="entry name" value="EAL"/>
    <property type="match status" value="1"/>
</dbReference>
<dbReference type="Gene3D" id="3.20.20.450">
    <property type="entry name" value="EAL domain"/>
    <property type="match status" value="1"/>
</dbReference>
<dbReference type="SUPFAM" id="SSF141868">
    <property type="entry name" value="EAL domain-like"/>
    <property type="match status" value="1"/>
</dbReference>
<keyword evidence="2" id="KW-0973">c-di-GMP</keyword>
<evidence type="ECO:0000313" key="7">
    <source>
        <dbReference type="EMBL" id="RWU11523.1"/>
    </source>
</evidence>
<dbReference type="PROSITE" id="PS50924">
    <property type="entry name" value="MHYT"/>
    <property type="match status" value="1"/>
</dbReference>
<feature type="transmembrane region" description="Helical" evidence="3">
    <location>
        <begin position="239"/>
        <end position="261"/>
    </location>
</feature>
<dbReference type="SMART" id="SM00267">
    <property type="entry name" value="GGDEF"/>
    <property type="match status" value="1"/>
</dbReference>
<dbReference type="NCBIfam" id="TIGR00254">
    <property type="entry name" value="GGDEF"/>
    <property type="match status" value="1"/>
</dbReference>
<dbReference type="EMBL" id="RSFE01000003">
    <property type="protein sequence ID" value="RWU11523.1"/>
    <property type="molecule type" value="Genomic_DNA"/>
</dbReference>
<feature type="transmembrane region" description="Helical" evidence="3">
    <location>
        <begin position="163"/>
        <end position="185"/>
    </location>
</feature>
<feature type="domain" description="MHYT" evidence="6">
    <location>
        <begin position="23"/>
        <end position="225"/>
    </location>
</feature>
<proteinExistence type="predicted"/>
<dbReference type="SUPFAM" id="SSF55073">
    <property type="entry name" value="Nucleotide cyclase"/>
    <property type="match status" value="1"/>
</dbReference>
<dbReference type="RefSeq" id="WP_128351812.1">
    <property type="nucleotide sequence ID" value="NZ_RSFE01000003.1"/>
</dbReference>
<evidence type="ECO:0000313" key="8">
    <source>
        <dbReference type="Proteomes" id="UP000288789"/>
    </source>
</evidence>
<accession>A0A451GEL2</accession>
<keyword evidence="3" id="KW-0812">Transmembrane</keyword>
<dbReference type="Pfam" id="PF03707">
    <property type="entry name" value="MHYT"/>
    <property type="match status" value="2"/>
</dbReference>
<dbReference type="InterPro" id="IPR035919">
    <property type="entry name" value="EAL_sf"/>
</dbReference>
<dbReference type="PROSITE" id="PS50883">
    <property type="entry name" value="EAL"/>
    <property type="match status" value="1"/>
</dbReference>
<dbReference type="Pfam" id="PF00990">
    <property type="entry name" value="GGDEF"/>
    <property type="match status" value="1"/>
</dbReference>
<feature type="transmembrane region" description="Helical" evidence="3">
    <location>
        <begin position="197"/>
        <end position="219"/>
    </location>
</feature>
<keyword evidence="3" id="KW-1133">Transmembrane helix</keyword>
<dbReference type="InterPro" id="IPR001633">
    <property type="entry name" value="EAL_dom"/>
</dbReference>
<evidence type="ECO:0000256" key="1">
    <source>
        <dbReference type="ARBA" id="ARBA00012282"/>
    </source>
</evidence>
<dbReference type="InterPro" id="IPR029787">
    <property type="entry name" value="Nucleotide_cyclase"/>
</dbReference>
<feature type="domain" description="GGDEF" evidence="5">
    <location>
        <begin position="307"/>
        <end position="450"/>
    </location>
</feature>
<dbReference type="Pfam" id="PF00563">
    <property type="entry name" value="EAL"/>
    <property type="match status" value="1"/>
</dbReference>
<dbReference type="FunFam" id="3.20.20.450:FF:000001">
    <property type="entry name" value="Cyclic di-GMP phosphodiesterase yahA"/>
    <property type="match status" value="1"/>
</dbReference>
<evidence type="ECO:0000259" key="6">
    <source>
        <dbReference type="PROSITE" id="PS50924"/>
    </source>
</evidence>
<organism evidence="7 8">
    <name type="scientific">Pseudidiomarina gelatinasegens</name>
    <dbReference type="NCBI Taxonomy" id="2487740"/>
    <lineage>
        <taxon>Bacteria</taxon>
        <taxon>Pseudomonadati</taxon>
        <taxon>Pseudomonadota</taxon>
        <taxon>Gammaproteobacteria</taxon>
        <taxon>Alteromonadales</taxon>
        <taxon>Idiomarinaceae</taxon>
        <taxon>Pseudidiomarina</taxon>
    </lineage>
</organism>
<dbReference type="PANTHER" id="PTHR33121">
    <property type="entry name" value="CYCLIC DI-GMP PHOSPHODIESTERASE PDEF"/>
    <property type="match status" value="1"/>
</dbReference>
<keyword evidence="8" id="KW-1185">Reference proteome</keyword>
<dbReference type="InterPro" id="IPR005330">
    <property type="entry name" value="MHYT_dom"/>
</dbReference>